<evidence type="ECO:0000313" key="3">
    <source>
        <dbReference type="RefSeq" id="XP_028261191.1"/>
    </source>
</evidence>
<dbReference type="Proteomes" id="UP000515145">
    <property type="component" value="Chromosome 5"/>
</dbReference>
<dbReference type="InterPro" id="IPR012674">
    <property type="entry name" value="Calycin"/>
</dbReference>
<protein>
    <submittedName>
        <fullName evidence="3">Uncharacterized protein LOC114435593 isoform X1</fullName>
    </submittedName>
</protein>
<proteinExistence type="predicted"/>
<name>A0A6P7I945_9TELE</name>
<reference evidence="3" key="1">
    <citation type="submission" date="2025-08" db="UniProtKB">
        <authorList>
            <consortium name="RefSeq"/>
        </authorList>
    </citation>
    <scope>IDENTIFICATION</scope>
</reference>
<keyword evidence="2" id="KW-1185">Reference proteome</keyword>
<dbReference type="Gene3D" id="2.40.128.20">
    <property type="match status" value="1"/>
</dbReference>
<dbReference type="SUPFAM" id="SSF50814">
    <property type="entry name" value="Lipocalins"/>
    <property type="match status" value="1"/>
</dbReference>
<feature type="chain" id="PRO_5028118048" evidence="1">
    <location>
        <begin position="20"/>
        <end position="234"/>
    </location>
</feature>
<dbReference type="RefSeq" id="XP_028261191.1">
    <property type="nucleotide sequence ID" value="XM_028405390.1"/>
</dbReference>
<dbReference type="OrthoDB" id="8931017at2759"/>
<sequence length="234" mass="26278">MRTLCVAVVLLSLTSWCQPAPLTCENLLKPAERGPDIAGRWYVVALSSQKCTLMPIWTTFLTPSAQVDMSSTDKPNNYKADVYIKSYGRCKNSSAPVLYENSTIYDAENTVAESAKLELLQTGSQDCVVLKEGDFLSSALLLCRRMTVTAAEMTEFQTQSSCLTYDKVSVLNTDHELSNCKSMEDEDFDDETSEKVVAALRNTFSGFFQCVTDTVLYYPYTAYEWARNKWASLW</sequence>
<feature type="signal peptide" evidence="1">
    <location>
        <begin position="1"/>
        <end position="19"/>
    </location>
</feature>
<dbReference type="Pfam" id="PF11032">
    <property type="entry name" value="ApoM"/>
    <property type="match status" value="1"/>
</dbReference>
<dbReference type="AlphaFoldDB" id="A0A6P7I945"/>
<gene>
    <name evidence="3" type="primary">LOC114435593</name>
</gene>
<dbReference type="InterPro" id="IPR022734">
    <property type="entry name" value="ApoM"/>
</dbReference>
<dbReference type="GeneID" id="114435593"/>
<dbReference type="InParanoid" id="A0A6P7I945"/>
<evidence type="ECO:0000313" key="2">
    <source>
        <dbReference type="Proteomes" id="UP000515145"/>
    </source>
</evidence>
<keyword evidence="1" id="KW-0732">Signal</keyword>
<accession>A0A6P7I945</accession>
<evidence type="ECO:0000256" key="1">
    <source>
        <dbReference type="SAM" id="SignalP"/>
    </source>
</evidence>
<organism evidence="2 3">
    <name type="scientific">Parambassis ranga</name>
    <name type="common">Indian glassy fish</name>
    <dbReference type="NCBI Taxonomy" id="210632"/>
    <lineage>
        <taxon>Eukaryota</taxon>
        <taxon>Metazoa</taxon>
        <taxon>Chordata</taxon>
        <taxon>Craniata</taxon>
        <taxon>Vertebrata</taxon>
        <taxon>Euteleostomi</taxon>
        <taxon>Actinopterygii</taxon>
        <taxon>Neopterygii</taxon>
        <taxon>Teleostei</taxon>
        <taxon>Neoteleostei</taxon>
        <taxon>Acanthomorphata</taxon>
        <taxon>Ovalentaria</taxon>
        <taxon>Ambassidae</taxon>
        <taxon>Parambassis</taxon>
    </lineage>
</organism>